<dbReference type="KEGG" id="vg:60324913"/>
<reference evidence="3" key="1">
    <citation type="submission" date="2020-04" db="EMBL/GenBank/DDBJ databases">
        <authorList>
            <person name="Beauchamp P."/>
            <person name="Lattanzi R."/>
            <person name="Bidaburu M."/>
            <person name="Columbini C."/>
            <person name="Evard R."/>
            <person name="Fitzgerald S."/>
            <person name="Lopez A.J."/>
            <person name="Braley A."/>
            <person name="Ettinger A.-S.H."/>
            <person name="Anders K.R."/>
            <person name="Garlena R.A."/>
            <person name="Russell D.A."/>
            <person name="Pope W.H."/>
            <person name="Jacobs-Sera D."/>
            <person name="Hatfull G.F."/>
        </authorList>
    </citation>
    <scope>NUCLEOTIDE SEQUENCE [LARGE SCALE GENOMIC DNA]</scope>
</reference>
<evidence type="ECO:0000256" key="1">
    <source>
        <dbReference type="SAM" id="MobiDB-lite"/>
    </source>
</evidence>
<dbReference type="Proteomes" id="UP000501459">
    <property type="component" value="Segment"/>
</dbReference>
<organism evidence="2 3">
    <name type="scientific">Mycobacterium phage MarkPhew</name>
    <dbReference type="NCBI Taxonomy" id="2725625"/>
    <lineage>
        <taxon>Viruses</taxon>
        <taxon>Duplodnaviria</taxon>
        <taxon>Heunggongvirae</taxon>
        <taxon>Uroviricota</taxon>
        <taxon>Caudoviricetes</taxon>
        <taxon>Weiservirinae</taxon>
        <taxon>Anayavirus</taxon>
        <taxon>Anayavirus markphew</taxon>
    </lineage>
</organism>
<accession>A0A6M3SXJ7</accession>
<evidence type="ECO:0000313" key="3">
    <source>
        <dbReference type="Proteomes" id="UP000501459"/>
    </source>
</evidence>
<sequence>MTAQPRMASPRRVAAAARLRIELNTALRERAAAIAERDSARLVVSAQAERIRDDEARIAYLTGEREQADAAYRATLADLGEAHRQLDELNEVPAYDGDASEAAYSEPGSH</sequence>
<dbReference type="RefSeq" id="YP_009953440.1">
    <property type="nucleotide sequence ID" value="NC_051622.1"/>
</dbReference>
<proteinExistence type="predicted"/>
<keyword evidence="3" id="KW-1185">Reference proteome</keyword>
<protein>
    <submittedName>
        <fullName evidence="2">Uncharacterized protein</fullName>
    </submittedName>
</protein>
<name>A0A6M3SXJ7_9CAUD</name>
<evidence type="ECO:0000313" key="2">
    <source>
        <dbReference type="EMBL" id="QJD50349.1"/>
    </source>
</evidence>
<gene>
    <name evidence="2" type="primary">49</name>
    <name evidence="2" type="ORF">SEA_MARKPHEW_49</name>
</gene>
<dbReference type="GeneID" id="60324913"/>
<feature type="region of interest" description="Disordered" evidence="1">
    <location>
        <begin position="88"/>
        <end position="110"/>
    </location>
</feature>
<dbReference type="EMBL" id="MT310859">
    <property type="protein sequence ID" value="QJD50349.1"/>
    <property type="molecule type" value="Genomic_DNA"/>
</dbReference>